<dbReference type="Gene3D" id="3.40.390.10">
    <property type="entry name" value="Collagenase (Catalytic Domain)"/>
    <property type="match status" value="1"/>
</dbReference>
<dbReference type="InterPro" id="IPR021190">
    <property type="entry name" value="Pept_M10A"/>
</dbReference>
<evidence type="ECO:0000256" key="1">
    <source>
        <dbReference type="ARBA" id="ARBA00022670"/>
    </source>
</evidence>
<feature type="active site" evidence="5">
    <location>
        <position position="98"/>
    </location>
</feature>
<keyword evidence="9" id="KW-1185">Reference proteome</keyword>
<dbReference type="InterPro" id="IPR001818">
    <property type="entry name" value="Pept_M10_metallopeptidase"/>
</dbReference>
<dbReference type="SUPFAM" id="SSF55486">
    <property type="entry name" value="Metalloproteases ('zincins'), catalytic domain"/>
    <property type="match status" value="1"/>
</dbReference>
<feature type="binding site" evidence="6">
    <location>
        <position position="101"/>
    </location>
    <ligand>
        <name>Zn(2+)</name>
        <dbReference type="ChEBI" id="CHEBI:29105"/>
        <label>2</label>
        <note>catalytic</note>
    </ligand>
</feature>
<dbReference type="GO" id="GO:0008233">
    <property type="term" value="F:peptidase activity"/>
    <property type="evidence" value="ECO:0007669"/>
    <property type="project" value="UniProtKB-KW"/>
</dbReference>
<accession>A0ABC8U9G1</accession>
<protein>
    <recommendedName>
        <fullName evidence="7">Peptidase metallopeptidase domain-containing protein</fullName>
    </recommendedName>
</protein>
<feature type="binding site" evidence="6">
    <location>
        <position position="56"/>
    </location>
    <ligand>
        <name>Ca(2+)</name>
        <dbReference type="ChEBI" id="CHEBI:29108"/>
        <label>3</label>
    </ligand>
</feature>
<feature type="binding site" evidence="6">
    <location>
        <position position="115"/>
    </location>
    <ligand>
        <name>Zn(2+)</name>
        <dbReference type="ChEBI" id="CHEBI:29105"/>
        <label>2</label>
        <note>catalytic</note>
    </ligand>
</feature>
<evidence type="ECO:0000313" key="9">
    <source>
        <dbReference type="Proteomes" id="UP001642360"/>
    </source>
</evidence>
<feature type="binding site" evidence="6">
    <location>
        <position position="73"/>
    </location>
    <ligand>
        <name>Zn(2+)</name>
        <dbReference type="ChEBI" id="CHEBI:29105"/>
        <label>1</label>
    </ligand>
</feature>
<dbReference type="Proteomes" id="UP001642360">
    <property type="component" value="Unassembled WGS sequence"/>
</dbReference>
<dbReference type="GO" id="GO:0046872">
    <property type="term" value="F:metal ion binding"/>
    <property type="evidence" value="ECO:0007669"/>
    <property type="project" value="UniProtKB-KW"/>
</dbReference>
<dbReference type="InterPro" id="IPR006026">
    <property type="entry name" value="Peptidase_Metallo"/>
</dbReference>
<feature type="binding site" evidence="6">
    <location>
        <position position="63"/>
    </location>
    <ligand>
        <name>Zn(2+)</name>
        <dbReference type="ChEBI" id="CHEBI:29105"/>
        <label>1</label>
    </ligand>
</feature>
<name>A0ABC8U9G1_9AQUA</name>
<feature type="binding site" evidence="6">
    <location>
        <position position="50"/>
    </location>
    <ligand>
        <name>Zn(2+)</name>
        <dbReference type="ChEBI" id="CHEBI:29105"/>
        <label>1</label>
    </ligand>
</feature>
<dbReference type="PANTHER" id="PTHR10201">
    <property type="entry name" value="MATRIX METALLOPROTEINASE"/>
    <property type="match status" value="1"/>
</dbReference>
<dbReference type="GO" id="GO:0006508">
    <property type="term" value="P:proteolysis"/>
    <property type="evidence" value="ECO:0007669"/>
    <property type="project" value="UniProtKB-KW"/>
</dbReference>
<evidence type="ECO:0000313" key="8">
    <source>
        <dbReference type="EMBL" id="CAK9176733.1"/>
    </source>
</evidence>
<feature type="binding site" evidence="6">
    <location>
        <position position="78"/>
    </location>
    <ligand>
        <name>Ca(2+)</name>
        <dbReference type="ChEBI" id="CHEBI:29108"/>
        <label>3</label>
    </ligand>
</feature>
<dbReference type="PRINTS" id="PR00138">
    <property type="entry name" value="MATRIXIN"/>
</dbReference>
<keyword evidence="6" id="KW-0106">Calcium</keyword>
<dbReference type="PANTHER" id="PTHR10201:SF213">
    <property type="entry name" value="METALLOENDOPROTEINASE 2-MMP-LIKE"/>
    <property type="match status" value="1"/>
</dbReference>
<dbReference type="InterPro" id="IPR033739">
    <property type="entry name" value="M10A_MMP"/>
</dbReference>
<gene>
    <name evidence="8" type="ORF">ILEXP_LOCUS46599</name>
</gene>
<evidence type="ECO:0000256" key="4">
    <source>
        <dbReference type="ARBA" id="ARBA00022833"/>
    </source>
</evidence>
<comment type="cofactor">
    <cofactor evidence="6">
        <name>Zn(2+)</name>
        <dbReference type="ChEBI" id="CHEBI:29105"/>
    </cofactor>
    <text evidence="6">Binds 2 Zn(2+) ions per subunit.</text>
</comment>
<dbReference type="CDD" id="cd04278">
    <property type="entry name" value="ZnMc_MMP"/>
    <property type="match status" value="1"/>
</dbReference>
<evidence type="ECO:0000256" key="6">
    <source>
        <dbReference type="PIRSR" id="PIRSR621190-2"/>
    </source>
</evidence>
<feature type="binding site" evidence="6">
    <location>
        <position position="107"/>
    </location>
    <ligand>
        <name>Zn(2+)</name>
        <dbReference type="ChEBI" id="CHEBI:29105"/>
        <label>2</label>
        <note>catalytic</note>
    </ligand>
</feature>
<comment type="caution">
    <text evidence="8">The sequence shown here is derived from an EMBL/GenBank/DDBJ whole genome shotgun (WGS) entry which is preliminary data.</text>
</comment>
<feature type="binding site" evidence="6">
    <location>
        <position position="97"/>
    </location>
    <ligand>
        <name>Zn(2+)</name>
        <dbReference type="ChEBI" id="CHEBI:29105"/>
        <label>2</label>
        <note>catalytic</note>
    </ligand>
</feature>
<proteinExistence type="predicted"/>
<organism evidence="8 9">
    <name type="scientific">Ilex paraguariensis</name>
    <name type="common">yerba mate</name>
    <dbReference type="NCBI Taxonomy" id="185542"/>
    <lineage>
        <taxon>Eukaryota</taxon>
        <taxon>Viridiplantae</taxon>
        <taxon>Streptophyta</taxon>
        <taxon>Embryophyta</taxon>
        <taxon>Tracheophyta</taxon>
        <taxon>Spermatophyta</taxon>
        <taxon>Magnoliopsida</taxon>
        <taxon>eudicotyledons</taxon>
        <taxon>Gunneridae</taxon>
        <taxon>Pentapetalae</taxon>
        <taxon>asterids</taxon>
        <taxon>campanulids</taxon>
        <taxon>Aquifoliales</taxon>
        <taxon>Aquifoliaceae</taxon>
        <taxon>Ilex</taxon>
    </lineage>
</organism>
<dbReference type="Pfam" id="PF00413">
    <property type="entry name" value="Peptidase_M10"/>
    <property type="match status" value="1"/>
</dbReference>
<evidence type="ECO:0000256" key="2">
    <source>
        <dbReference type="ARBA" id="ARBA00022723"/>
    </source>
</evidence>
<sequence length="140" mass="15088">MPRGLIRLPLVPVGRAFSKCSSVSSFRFSQTENYKNADLKIAFYSGNQGDGDPFEGPGGILAHAFAPTDGRLHFDADERWSDGVVLGSINLESMALHEIDHLLGLGHSSVNEAIMFPTIPPGVSKNLASDDIKGLKDLYS</sequence>
<keyword evidence="2 6" id="KW-0479">Metal-binding</keyword>
<dbReference type="AlphaFoldDB" id="A0ABC8U9G1"/>
<feature type="binding site" evidence="6">
    <location>
        <position position="78"/>
    </location>
    <ligand>
        <name>Ca(2+)</name>
        <dbReference type="ChEBI" id="CHEBI:29108"/>
        <label>1</label>
    </ligand>
</feature>
<evidence type="ECO:0000256" key="3">
    <source>
        <dbReference type="ARBA" id="ARBA00022801"/>
    </source>
</evidence>
<dbReference type="EMBL" id="CAUOFW020006898">
    <property type="protein sequence ID" value="CAK9176733.1"/>
    <property type="molecule type" value="Genomic_DNA"/>
</dbReference>
<feature type="domain" description="Peptidase metallopeptidase" evidence="7">
    <location>
        <begin position="2"/>
        <end position="140"/>
    </location>
</feature>
<dbReference type="InterPro" id="IPR024079">
    <property type="entry name" value="MetalloPept_cat_dom_sf"/>
</dbReference>
<evidence type="ECO:0000259" key="7">
    <source>
        <dbReference type="SMART" id="SM00235"/>
    </source>
</evidence>
<reference evidence="8 9" key="1">
    <citation type="submission" date="2024-02" db="EMBL/GenBank/DDBJ databases">
        <authorList>
            <person name="Vignale AGUSTIN F."/>
            <person name="Sosa J E."/>
            <person name="Modenutti C."/>
        </authorList>
    </citation>
    <scope>NUCLEOTIDE SEQUENCE [LARGE SCALE GENOMIC DNA]</scope>
</reference>
<keyword evidence="4 6" id="KW-0862">Zinc</keyword>
<evidence type="ECO:0000256" key="5">
    <source>
        <dbReference type="PIRSR" id="PIRSR621190-1"/>
    </source>
</evidence>
<comment type="cofactor">
    <cofactor evidence="6">
        <name>Ca(2+)</name>
        <dbReference type="ChEBI" id="CHEBI:29108"/>
    </cofactor>
    <text evidence="6">Can bind about 5 Ca(2+) ions per subunit.</text>
</comment>
<keyword evidence="3" id="KW-0378">Hydrolase</keyword>
<keyword evidence="1" id="KW-0645">Protease</keyword>
<dbReference type="SMART" id="SM00235">
    <property type="entry name" value="ZnMc"/>
    <property type="match status" value="1"/>
</dbReference>
<feature type="binding site" evidence="6">
    <location>
        <position position="38"/>
    </location>
    <ligand>
        <name>Ca(2+)</name>
        <dbReference type="ChEBI" id="CHEBI:29108"/>
        <label>2</label>
    </ligand>
</feature>
<feature type="binding site" evidence="6">
    <location>
        <position position="75"/>
    </location>
    <ligand>
        <name>Ca(2+)</name>
        <dbReference type="ChEBI" id="CHEBI:29108"/>
        <label>3</label>
    </ligand>
</feature>